<protein>
    <submittedName>
        <fullName evidence="1">Uncharacterized protein</fullName>
    </submittedName>
</protein>
<evidence type="ECO:0000313" key="2">
    <source>
        <dbReference type="Proteomes" id="UP000887013"/>
    </source>
</evidence>
<dbReference type="EMBL" id="BMAW01042271">
    <property type="protein sequence ID" value="GFS33369.1"/>
    <property type="molecule type" value="Genomic_DNA"/>
</dbReference>
<name>A0A8X6K9J6_NEPPI</name>
<dbReference type="Proteomes" id="UP000887013">
    <property type="component" value="Unassembled WGS sequence"/>
</dbReference>
<accession>A0A8X6K9J6</accession>
<reference evidence="1" key="1">
    <citation type="submission" date="2020-08" db="EMBL/GenBank/DDBJ databases">
        <title>Multicomponent nature underlies the extraordinary mechanical properties of spider dragline silk.</title>
        <authorList>
            <person name="Kono N."/>
            <person name="Nakamura H."/>
            <person name="Mori M."/>
            <person name="Yoshida Y."/>
            <person name="Ohtoshi R."/>
            <person name="Malay A.D."/>
            <person name="Moran D.A.P."/>
            <person name="Tomita M."/>
            <person name="Numata K."/>
            <person name="Arakawa K."/>
        </authorList>
    </citation>
    <scope>NUCLEOTIDE SEQUENCE</scope>
</reference>
<proteinExistence type="predicted"/>
<dbReference type="AlphaFoldDB" id="A0A8X6K9J6"/>
<gene>
    <name evidence="1" type="ORF">NPIL_344521</name>
</gene>
<keyword evidence="2" id="KW-1185">Reference proteome</keyword>
<sequence length="72" mass="8193">AFAPKERKIKNSKPLTHAEIANLLAELSNKYPNNFSHDSESDEEFVPPTEAHDILDFNERRTNHARGDMSAE</sequence>
<evidence type="ECO:0000313" key="1">
    <source>
        <dbReference type="EMBL" id="GFS33369.1"/>
    </source>
</evidence>
<feature type="non-terminal residue" evidence="1">
    <location>
        <position position="1"/>
    </location>
</feature>
<comment type="caution">
    <text evidence="1">The sequence shown here is derived from an EMBL/GenBank/DDBJ whole genome shotgun (WGS) entry which is preliminary data.</text>
</comment>
<organism evidence="1 2">
    <name type="scientific">Nephila pilipes</name>
    <name type="common">Giant wood spider</name>
    <name type="synonym">Nephila maculata</name>
    <dbReference type="NCBI Taxonomy" id="299642"/>
    <lineage>
        <taxon>Eukaryota</taxon>
        <taxon>Metazoa</taxon>
        <taxon>Ecdysozoa</taxon>
        <taxon>Arthropoda</taxon>
        <taxon>Chelicerata</taxon>
        <taxon>Arachnida</taxon>
        <taxon>Araneae</taxon>
        <taxon>Araneomorphae</taxon>
        <taxon>Entelegynae</taxon>
        <taxon>Araneoidea</taxon>
        <taxon>Nephilidae</taxon>
        <taxon>Nephila</taxon>
    </lineage>
</organism>